<dbReference type="Gene3D" id="1.25.40.10">
    <property type="entry name" value="Tetratricopeptide repeat domain"/>
    <property type="match status" value="6"/>
</dbReference>
<dbReference type="FunCoup" id="A0A7N2N0H0">
    <property type="interactions" value="86"/>
</dbReference>
<organism evidence="5 6">
    <name type="scientific">Quercus lobata</name>
    <name type="common">Valley oak</name>
    <dbReference type="NCBI Taxonomy" id="97700"/>
    <lineage>
        <taxon>Eukaryota</taxon>
        <taxon>Viridiplantae</taxon>
        <taxon>Streptophyta</taxon>
        <taxon>Embryophyta</taxon>
        <taxon>Tracheophyta</taxon>
        <taxon>Spermatophyta</taxon>
        <taxon>Magnoliopsida</taxon>
        <taxon>eudicotyledons</taxon>
        <taxon>Gunneridae</taxon>
        <taxon>Pentapetalae</taxon>
        <taxon>rosids</taxon>
        <taxon>fabids</taxon>
        <taxon>Fagales</taxon>
        <taxon>Fagaceae</taxon>
        <taxon>Quercus</taxon>
    </lineage>
</organism>
<dbReference type="EnsemblPlants" id="QL11p051765:mrna">
    <property type="protein sequence ID" value="QL11p051765:mrna"/>
    <property type="gene ID" value="QL11p051765"/>
</dbReference>
<evidence type="ECO:0000313" key="5">
    <source>
        <dbReference type="EnsemblPlants" id="QL11p051765:mrna"/>
    </source>
</evidence>
<evidence type="ECO:0000256" key="1">
    <source>
        <dbReference type="ARBA" id="ARBA00006643"/>
    </source>
</evidence>
<dbReference type="NCBIfam" id="TIGR00756">
    <property type="entry name" value="PPR"/>
    <property type="match status" value="6"/>
</dbReference>
<dbReference type="GO" id="GO:0008270">
    <property type="term" value="F:zinc ion binding"/>
    <property type="evidence" value="ECO:0007669"/>
    <property type="project" value="InterPro"/>
</dbReference>
<dbReference type="Pfam" id="PF14432">
    <property type="entry name" value="DYW_deaminase"/>
    <property type="match status" value="1"/>
</dbReference>
<keyword evidence="6" id="KW-1185">Reference proteome</keyword>
<feature type="repeat" description="PPR" evidence="3">
    <location>
        <begin position="406"/>
        <end position="440"/>
    </location>
</feature>
<dbReference type="OMA" id="FDCFMQM"/>
<feature type="repeat" description="PPR" evidence="3">
    <location>
        <begin position="102"/>
        <end position="136"/>
    </location>
</feature>
<dbReference type="InterPro" id="IPR002885">
    <property type="entry name" value="PPR_rpt"/>
</dbReference>
<feature type="repeat" description="PPR" evidence="3">
    <location>
        <begin position="172"/>
        <end position="202"/>
    </location>
</feature>
<feature type="repeat" description="PPR" evidence="3">
    <location>
        <begin position="507"/>
        <end position="541"/>
    </location>
</feature>
<reference evidence="5" key="2">
    <citation type="submission" date="2021-01" db="UniProtKB">
        <authorList>
            <consortium name="EnsemblPlants"/>
        </authorList>
    </citation>
    <scope>IDENTIFICATION</scope>
</reference>
<dbReference type="PANTHER" id="PTHR47926:SF452">
    <property type="entry name" value="PENTATRICOPEPTIDE REPEAT-CONTAINING PROTEIN"/>
    <property type="match status" value="1"/>
</dbReference>
<dbReference type="FunFam" id="1.25.40.10:FF:000344">
    <property type="entry name" value="Pentatricopeptide repeat-containing protein"/>
    <property type="match status" value="1"/>
</dbReference>
<reference evidence="5 6" key="1">
    <citation type="journal article" date="2016" name="G3 (Bethesda)">
        <title>First Draft Assembly and Annotation of the Genome of a California Endemic Oak Quercus lobata Nee (Fagaceae).</title>
        <authorList>
            <person name="Sork V.L."/>
            <person name="Fitz-Gibbon S.T."/>
            <person name="Puiu D."/>
            <person name="Crepeau M."/>
            <person name="Gugger P.F."/>
            <person name="Sherman R."/>
            <person name="Stevens K."/>
            <person name="Langley C.H."/>
            <person name="Pellegrini M."/>
            <person name="Salzberg S.L."/>
        </authorList>
    </citation>
    <scope>NUCLEOTIDE SEQUENCE [LARGE SCALE GENOMIC DNA]</scope>
    <source>
        <strain evidence="5 6">cv. SW786</strain>
    </source>
</reference>
<dbReference type="EMBL" id="LRBV02000011">
    <property type="status" value="NOT_ANNOTATED_CDS"/>
    <property type="molecule type" value="Genomic_DNA"/>
</dbReference>
<accession>A0A7N2N0H0</accession>
<proteinExistence type="inferred from homology"/>
<sequence length="883" mass="99818">MAATLSVQLTYFNNSNSPQNAWHKHVKTARTNRNSRIVNKQKVSKFGSFNRTQLNTVKALVEPEPSTRSLTRALCNIVDSGCMENALYLFEKMIQLDTYIRNTYIWNVMIRGCTNNGLFREAVDFYCRMGFEGVRGDNFTYPFVIKSCTGLLSLMEGQKVHAKLFKIGLDLDVYVCNSLIVMYAKMGYIEFAERVFREMPVRDLVSWNSMISGYVASGDGCSSLMCFYEMQALGMKPDRFSMISALGACSLEYRLHCGKEIHCQVLKCGFELDVMVQTSIINMYGKCGRMDYAERLFDRISPRNVVAWNAMIGGYALSSRFLESLSFLRKMQDGDKLNPDIITMINMLPSCAQLQALLEGKSVHGYAIRKGFLPHPVLETALVDMYGECGKLDMAERVYGQMTEKNLISWNAMLAAYVQNGWNNKALVLFQDIWHQPFKPDAFTFASILPAYSESASLQEGKQIHGFIMKSELGTNTFILNSIVYMYAKCGDIGAAREVFDRMLHRDVISWNTIIMAYAIHGFGRFSVQLFSEMKEKGFKPNESTFVSLLSSCSISGMVEEGWEYYNSMKRDYSIDPGIEHYGCMLDLIGRTGNLELAKIFIDEISLFPTARIWGSLLTASRNNQKIELAELSARHILSLEHDNTGCYVLLSNMYAEAGRWEDVERLKCLMIKEGLEKTKGCSVVEINSRTCRFVNNDSSHAETNMIYDVLDIIMRKIGEDIFVHSLTKFRPLDLRKNRANSPQKHSVRLAISFGLISTTIGSPILVRKNTRICEDCHIVAKKISEITRREIIVGDSKVFHHFRDGHCSCFENDSSSTKDENNVGSHGTSGSSVGIKDILSLLGSMISDFDDVGVPSLWYKCGKNMFYILHFSGSVLLSFAEY</sequence>
<name>A0A7N2N0H0_QUELO</name>
<dbReference type="Proteomes" id="UP000594261">
    <property type="component" value="Chromosome 11"/>
</dbReference>
<dbReference type="InterPro" id="IPR046960">
    <property type="entry name" value="PPR_At4g14850-like_plant"/>
</dbReference>
<dbReference type="Pfam" id="PF01535">
    <property type="entry name" value="PPR"/>
    <property type="match status" value="6"/>
</dbReference>
<feature type="repeat" description="PPR" evidence="3">
    <location>
        <begin position="542"/>
        <end position="572"/>
    </location>
</feature>
<dbReference type="PROSITE" id="PS51375">
    <property type="entry name" value="PPR"/>
    <property type="match status" value="9"/>
</dbReference>
<dbReference type="FunFam" id="1.25.40.10:FF:000436">
    <property type="entry name" value="Pentatricopeptide repeat-containing protein At5g39350 family"/>
    <property type="match status" value="1"/>
</dbReference>
<feature type="repeat" description="PPR" evidence="3">
    <location>
        <begin position="203"/>
        <end position="237"/>
    </location>
</feature>
<feature type="repeat" description="PPR" evidence="3">
    <location>
        <begin position="273"/>
        <end position="307"/>
    </location>
</feature>
<feature type="repeat" description="PPR" evidence="3">
    <location>
        <begin position="644"/>
        <end position="678"/>
    </location>
</feature>
<dbReference type="InterPro" id="IPR011990">
    <property type="entry name" value="TPR-like_helical_dom_sf"/>
</dbReference>
<evidence type="ECO:0000256" key="2">
    <source>
        <dbReference type="ARBA" id="ARBA00022737"/>
    </source>
</evidence>
<dbReference type="Gramene" id="QL11p051765:mrna">
    <property type="protein sequence ID" value="QL11p051765:mrna"/>
    <property type="gene ID" value="QL11p051765"/>
</dbReference>
<dbReference type="GO" id="GO:0099402">
    <property type="term" value="P:plant organ development"/>
    <property type="evidence" value="ECO:0007669"/>
    <property type="project" value="UniProtKB-ARBA"/>
</dbReference>
<protein>
    <recommendedName>
        <fullName evidence="4">DYW domain-containing protein</fullName>
    </recommendedName>
</protein>
<dbReference type="GO" id="GO:0009451">
    <property type="term" value="P:RNA modification"/>
    <property type="evidence" value="ECO:0007669"/>
    <property type="project" value="InterPro"/>
</dbReference>
<evidence type="ECO:0000259" key="4">
    <source>
        <dbReference type="Pfam" id="PF14432"/>
    </source>
</evidence>
<comment type="similarity">
    <text evidence="1">Belongs to the PPR family. PCMP-H subfamily.</text>
</comment>
<dbReference type="FunFam" id="1.25.40.10:FF:000158">
    <property type="entry name" value="pentatricopeptide repeat-containing protein At2g33680"/>
    <property type="match status" value="1"/>
</dbReference>
<evidence type="ECO:0000313" key="6">
    <source>
        <dbReference type="Proteomes" id="UP000594261"/>
    </source>
</evidence>
<dbReference type="InParanoid" id="A0A7N2N0H0"/>
<dbReference type="AlphaFoldDB" id="A0A7N2N0H0"/>
<evidence type="ECO:0000256" key="3">
    <source>
        <dbReference type="PROSITE-ProRule" id="PRU00708"/>
    </source>
</evidence>
<dbReference type="InterPro" id="IPR046848">
    <property type="entry name" value="E_motif"/>
</dbReference>
<dbReference type="Pfam" id="PF13041">
    <property type="entry name" value="PPR_2"/>
    <property type="match status" value="2"/>
</dbReference>
<feature type="domain" description="DYW" evidence="4">
    <location>
        <begin position="744"/>
        <end position="812"/>
    </location>
</feature>
<dbReference type="PANTHER" id="PTHR47926">
    <property type="entry name" value="PENTATRICOPEPTIDE REPEAT-CONTAINING PROTEIN"/>
    <property type="match status" value="1"/>
</dbReference>
<keyword evidence="2" id="KW-0677">Repeat</keyword>
<dbReference type="Pfam" id="PF20431">
    <property type="entry name" value="E_motif"/>
    <property type="match status" value="1"/>
</dbReference>
<dbReference type="SUPFAM" id="SSF48452">
    <property type="entry name" value="TPR-like"/>
    <property type="match status" value="1"/>
</dbReference>
<dbReference type="FunFam" id="1.25.40.10:FF:000361">
    <property type="entry name" value="Pentatricopeptide repeat-containing protein chloroplastic"/>
    <property type="match status" value="1"/>
</dbReference>
<feature type="repeat" description="PPR" evidence="3">
    <location>
        <begin position="476"/>
        <end position="506"/>
    </location>
</feature>
<dbReference type="GO" id="GO:0003723">
    <property type="term" value="F:RNA binding"/>
    <property type="evidence" value="ECO:0007669"/>
    <property type="project" value="InterPro"/>
</dbReference>
<dbReference type="InterPro" id="IPR032867">
    <property type="entry name" value="DYW_dom"/>
</dbReference>